<evidence type="ECO:0000256" key="1">
    <source>
        <dbReference type="PIRSR" id="PIRSR610708-1"/>
    </source>
</evidence>
<feature type="active site" description="Nucleophile" evidence="1">
    <location>
        <position position="226"/>
    </location>
</feature>
<organism evidence="3">
    <name type="scientific">Chlamydomonas euryale</name>
    <dbReference type="NCBI Taxonomy" id="1486919"/>
    <lineage>
        <taxon>Eukaryota</taxon>
        <taxon>Viridiplantae</taxon>
        <taxon>Chlorophyta</taxon>
        <taxon>core chlorophytes</taxon>
        <taxon>Chlorophyceae</taxon>
        <taxon>CS clade</taxon>
        <taxon>Chlamydomonadales</taxon>
        <taxon>Chlamydomonadaceae</taxon>
        <taxon>Chlamydomonas</taxon>
    </lineage>
</organism>
<dbReference type="PANTHER" id="PTHR35134">
    <property type="entry name" value="NUCLEOTIDASE YQFW-RELATED"/>
    <property type="match status" value="1"/>
</dbReference>
<dbReference type="InterPro" id="IPR010708">
    <property type="entry name" value="5'(3')-deoxyribonucleotidase"/>
</dbReference>
<dbReference type="EMBL" id="HBEC01028625">
    <property type="protein sequence ID" value="CAD8295819.1"/>
    <property type="molecule type" value="Transcribed_RNA"/>
</dbReference>
<dbReference type="Pfam" id="PF06941">
    <property type="entry name" value="NT5C"/>
    <property type="match status" value="1"/>
</dbReference>
<dbReference type="SUPFAM" id="SSF56784">
    <property type="entry name" value="HAD-like"/>
    <property type="match status" value="1"/>
</dbReference>
<sequence length="433" mass="46407">MLLRGMTSSRAAAAATSLLVRRGQAAAGGAAADGVMHRRLFSCRQHGTIAGSMGLSPAGPLTSGALAARSRGGRHLPAAAAARSSSTNKSSCSCSSSSCVGSASAHCSMSGMSYFGCVSSAEPLGRRRPIEPWQLRGYCSHGSSKSACQAGTSSTSSSTSSSSRSGQHEMCFAGAPHAGAAAMQLLHGVAPGAGRPRTVARPRVRARSTGNPHVSAPAERLRVAIDIDEVLGRFLYQLNIYYLERFGREYSTDDFWVYEFAKVWNCSQDESNKIVYDFFQHPLFKEKGIPVIPGAFESLKRLGESFDLVVVTSRQHAIQDVTLDWIDRNYPGIFQEVYFGNHWALEGSATKKSDICRAIGASVIVDDNVGYAVDCASNGVQVLLYDWQHQYPWSKLPADKAHPLIRVVSSWSEVENALHAMAPALTAELNNAA</sequence>
<feature type="region of interest" description="Disordered" evidence="2">
    <location>
        <begin position="192"/>
        <end position="213"/>
    </location>
</feature>
<proteinExistence type="predicted"/>
<dbReference type="PANTHER" id="PTHR35134:SF2">
    <property type="entry name" value="NUCLEOTIDASE YQFW-RELATED"/>
    <property type="match status" value="1"/>
</dbReference>
<dbReference type="GO" id="GO:0009264">
    <property type="term" value="P:deoxyribonucleotide catabolic process"/>
    <property type="evidence" value="ECO:0007669"/>
    <property type="project" value="InterPro"/>
</dbReference>
<feature type="active site" description="Proton donor" evidence="1">
    <location>
        <position position="228"/>
    </location>
</feature>
<dbReference type="InterPro" id="IPR052419">
    <property type="entry name" value="5_3-deoxyribonucleotidase-like"/>
</dbReference>
<dbReference type="InterPro" id="IPR023214">
    <property type="entry name" value="HAD_sf"/>
</dbReference>
<reference evidence="3" key="1">
    <citation type="submission" date="2021-01" db="EMBL/GenBank/DDBJ databases">
        <authorList>
            <person name="Corre E."/>
            <person name="Pelletier E."/>
            <person name="Niang G."/>
            <person name="Scheremetjew M."/>
            <person name="Finn R."/>
            <person name="Kale V."/>
            <person name="Holt S."/>
            <person name="Cochrane G."/>
            <person name="Meng A."/>
            <person name="Brown T."/>
            <person name="Cohen L."/>
        </authorList>
    </citation>
    <scope>NUCLEOTIDE SEQUENCE</scope>
    <source>
        <strain evidence="3">CCMP219</strain>
    </source>
</reference>
<feature type="compositionally biased region" description="Low complexity" evidence="2">
    <location>
        <begin position="152"/>
        <end position="165"/>
    </location>
</feature>
<dbReference type="Gene3D" id="3.40.50.1000">
    <property type="entry name" value="HAD superfamily/HAD-like"/>
    <property type="match status" value="1"/>
</dbReference>
<evidence type="ECO:0000256" key="2">
    <source>
        <dbReference type="SAM" id="MobiDB-lite"/>
    </source>
</evidence>
<dbReference type="InterPro" id="IPR036412">
    <property type="entry name" value="HAD-like_sf"/>
</dbReference>
<dbReference type="GO" id="GO:0008253">
    <property type="term" value="F:5'-nucleotidase activity"/>
    <property type="evidence" value="ECO:0007669"/>
    <property type="project" value="InterPro"/>
</dbReference>
<dbReference type="AlphaFoldDB" id="A0A7R9VI82"/>
<evidence type="ECO:0000313" key="3">
    <source>
        <dbReference type="EMBL" id="CAD8295819.1"/>
    </source>
</evidence>
<protein>
    <submittedName>
        <fullName evidence="3">Uncharacterized protein</fullName>
    </submittedName>
</protein>
<name>A0A7R9VI82_9CHLO</name>
<accession>A0A7R9VI82</accession>
<feature type="region of interest" description="Disordered" evidence="2">
    <location>
        <begin position="143"/>
        <end position="168"/>
    </location>
</feature>
<gene>
    <name evidence="3" type="ORF">CEUR00632_LOCUS13194</name>
</gene>